<feature type="transmembrane region" description="Helical" evidence="4">
    <location>
        <begin position="332"/>
        <end position="352"/>
    </location>
</feature>
<keyword evidence="4" id="KW-0812">Transmembrane</keyword>
<dbReference type="Proteomes" id="UP000630805">
    <property type="component" value="Unassembled WGS sequence"/>
</dbReference>
<accession>A0ABX2PVU5</accession>
<dbReference type="InterPro" id="IPR005702">
    <property type="entry name" value="Wzc-like_C"/>
</dbReference>
<keyword evidence="4" id="KW-1133">Transmembrane helix</keyword>
<reference evidence="5 6" key="1">
    <citation type="submission" date="2020-06" db="EMBL/GenBank/DDBJ databases">
        <authorList>
            <person name="Cao W.R."/>
        </authorList>
    </citation>
    <scope>NUCLEOTIDE SEQUENCE [LARGE SCALE GENOMIC DNA]</scope>
    <source>
        <strain evidence="5 6">B1Z28</strain>
    </source>
</reference>
<proteinExistence type="predicted"/>
<feature type="transmembrane region" description="Helical" evidence="4">
    <location>
        <begin position="28"/>
        <end position="46"/>
    </location>
</feature>
<keyword evidence="6" id="KW-1185">Reference proteome</keyword>
<keyword evidence="2" id="KW-0067">ATP-binding</keyword>
<dbReference type="PANTHER" id="PTHR32309">
    <property type="entry name" value="TYROSINE-PROTEIN KINASE"/>
    <property type="match status" value="1"/>
</dbReference>
<evidence type="ECO:0000256" key="3">
    <source>
        <dbReference type="SAM" id="Coils"/>
    </source>
</evidence>
<dbReference type="SUPFAM" id="SSF52540">
    <property type="entry name" value="P-loop containing nucleoside triphosphate hydrolases"/>
    <property type="match status" value="1"/>
</dbReference>
<keyword evidence="4" id="KW-0472">Membrane</keyword>
<dbReference type="EMBL" id="JABXWT010000022">
    <property type="protein sequence ID" value="NVO58315.1"/>
    <property type="molecule type" value="Genomic_DNA"/>
</dbReference>
<name>A0ABX2PVU5_9RHOB</name>
<protein>
    <recommendedName>
        <fullName evidence="7">Capsular exopolysaccharide synthesis family protein</fullName>
    </recommendedName>
</protein>
<dbReference type="Gene3D" id="3.40.50.300">
    <property type="entry name" value="P-loop containing nucleotide triphosphate hydrolases"/>
    <property type="match status" value="1"/>
</dbReference>
<dbReference type="CDD" id="cd05387">
    <property type="entry name" value="BY-kinase"/>
    <property type="match status" value="1"/>
</dbReference>
<dbReference type="InterPro" id="IPR050445">
    <property type="entry name" value="Bact_polysacc_biosynth/exp"/>
</dbReference>
<evidence type="ECO:0000256" key="1">
    <source>
        <dbReference type="ARBA" id="ARBA00022741"/>
    </source>
</evidence>
<dbReference type="PANTHER" id="PTHR32309:SF31">
    <property type="entry name" value="CAPSULAR EXOPOLYSACCHARIDE FAMILY"/>
    <property type="match status" value="1"/>
</dbReference>
<dbReference type="InterPro" id="IPR027417">
    <property type="entry name" value="P-loop_NTPase"/>
</dbReference>
<evidence type="ECO:0008006" key="7">
    <source>
        <dbReference type="Google" id="ProtNLM"/>
    </source>
</evidence>
<comment type="caution">
    <text evidence="5">The sequence shown here is derived from an EMBL/GenBank/DDBJ whole genome shotgun (WGS) entry which is preliminary data.</text>
</comment>
<sequence>MKSTYGVTSSQSESAEFVSIWLLLRRNMLPVAILVLVAVFLTSLYMSSVPDRYRTDAQMVLALSETRFSDSTGNLETFELSRSSVETELAKLRSRDFAEQIAETLGLFEDDSFVSGIDPQTNLPVSEELRRQAVTDKVLASYSVTREGESLALTVEGRSTNPDLAAAFANTVISVYINNEFNNRINRLQKSIGDLRRRVGLLGEEFTQAEAKLAEFIRNDNLDDEQQLNRLRNTVERARTILEAGLEQQVPPDEEKAMREELADAEQRLQSRTRLELSLLAKERETELLRSRYQSAVDELNLLETRIGQEDPGTTQVSVARVPLKAYAPSRLLAVLLAGAMSVIIGFVLALVREGLDRTVKTEKQIFKATGLQNLGYFVKQKVKPTKNQATVAEPIENPNSPLAEAARGILTNCIKFQDAKVLLITSALPNEGKSFLSSVLATTAAADGMDTLMIDLDTYRRGASKLLVPDSVKFQQTDLYSDNLVVQPVPMAQKATGTLDLMTVASPTRELTSAAEAKLKRVKETLSKQYDLIVIDTPPALVMDEVFRNDALVDAVLLVSRWGKTPQDALQTASRRLAQSGFHVVGTVLNDVDPKKFRWIGYEGYYGHYDYYK</sequence>
<evidence type="ECO:0000313" key="5">
    <source>
        <dbReference type="EMBL" id="NVO58315.1"/>
    </source>
</evidence>
<evidence type="ECO:0000313" key="6">
    <source>
        <dbReference type="Proteomes" id="UP000630805"/>
    </source>
</evidence>
<evidence type="ECO:0000256" key="2">
    <source>
        <dbReference type="ARBA" id="ARBA00022840"/>
    </source>
</evidence>
<keyword evidence="1" id="KW-0547">Nucleotide-binding</keyword>
<dbReference type="RefSeq" id="WP_176867356.1">
    <property type="nucleotide sequence ID" value="NZ_JABXWT010000022.1"/>
</dbReference>
<keyword evidence="3" id="KW-0175">Coiled coil</keyword>
<evidence type="ECO:0000256" key="4">
    <source>
        <dbReference type="SAM" id="Phobius"/>
    </source>
</evidence>
<feature type="coiled-coil region" evidence="3">
    <location>
        <begin position="228"/>
        <end position="275"/>
    </location>
</feature>
<gene>
    <name evidence="5" type="ORF">HW561_21245</name>
</gene>
<organism evidence="5 6">
    <name type="scientific">Ruegeria haliotis</name>
    <dbReference type="NCBI Taxonomy" id="2747601"/>
    <lineage>
        <taxon>Bacteria</taxon>
        <taxon>Pseudomonadati</taxon>
        <taxon>Pseudomonadota</taxon>
        <taxon>Alphaproteobacteria</taxon>
        <taxon>Rhodobacterales</taxon>
        <taxon>Roseobacteraceae</taxon>
        <taxon>Ruegeria</taxon>
    </lineage>
</organism>